<dbReference type="PANTHER" id="PTHR46494">
    <property type="entry name" value="CORA FAMILY METAL ION TRANSPORTER (EUROFUNG)"/>
    <property type="match status" value="1"/>
</dbReference>
<evidence type="ECO:0000256" key="8">
    <source>
        <dbReference type="SAM" id="MobiDB-lite"/>
    </source>
</evidence>
<dbReference type="PANTHER" id="PTHR46494:SF1">
    <property type="entry name" value="CORA FAMILY METAL ION TRANSPORTER (EUROFUNG)"/>
    <property type="match status" value="1"/>
</dbReference>
<reference evidence="10 11" key="1">
    <citation type="submission" date="2023-07" db="EMBL/GenBank/DDBJ databases">
        <title>Sequencing the genomes of 1000 actinobacteria strains.</title>
        <authorList>
            <person name="Klenk H.-P."/>
        </authorList>
    </citation>
    <scope>NUCLEOTIDE SEQUENCE [LARGE SCALE GENOMIC DNA]</scope>
    <source>
        <strain evidence="10 11">DSM 14785</strain>
    </source>
</reference>
<organism evidence="10 11">
    <name type="scientific">Cellulomonas iranensis</name>
    <dbReference type="NCBI Taxonomy" id="76862"/>
    <lineage>
        <taxon>Bacteria</taxon>
        <taxon>Bacillati</taxon>
        <taxon>Actinomycetota</taxon>
        <taxon>Actinomycetes</taxon>
        <taxon>Micrococcales</taxon>
        <taxon>Cellulomonadaceae</taxon>
        <taxon>Cellulomonas</taxon>
    </lineage>
</organism>
<comment type="similarity">
    <text evidence="2">Belongs to the CorA metal ion transporter (MIT) (TC 1.A.35) family.</text>
</comment>
<evidence type="ECO:0000256" key="1">
    <source>
        <dbReference type="ARBA" id="ARBA00004651"/>
    </source>
</evidence>
<evidence type="ECO:0000256" key="4">
    <source>
        <dbReference type="ARBA" id="ARBA00022475"/>
    </source>
</evidence>
<dbReference type="SUPFAM" id="SSF143865">
    <property type="entry name" value="CorA soluble domain-like"/>
    <property type="match status" value="1"/>
</dbReference>
<dbReference type="Proteomes" id="UP001240250">
    <property type="component" value="Unassembled WGS sequence"/>
</dbReference>
<dbReference type="Pfam" id="PF01544">
    <property type="entry name" value="CorA"/>
    <property type="match status" value="1"/>
</dbReference>
<keyword evidence="5 9" id="KW-0812">Transmembrane</keyword>
<gene>
    <name evidence="10" type="ORF">JO380_003234</name>
</gene>
<evidence type="ECO:0000256" key="2">
    <source>
        <dbReference type="ARBA" id="ARBA00009765"/>
    </source>
</evidence>
<comment type="subcellular location">
    <subcellularLocation>
        <location evidence="1">Cell membrane</location>
        <topology evidence="1">Multi-pass membrane protein</topology>
    </subcellularLocation>
</comment>
<feature type="region of interest" description="Disordered" evidence="8">
    <location>
        <begin position="1"/>
        <end position="26"/>
    </location>
</feature>
<keyword evidence="7 9" id="KW-0472">Membrane</keyword>
<keyword evidence="6 9" id="KW-1133">Transmembrane helix</keyword>
<keyword evidence="11" id="KW-1185">Reference proteome</keyword>
<dbReference type="EMBL" id="JAUSVM010000001">
    <property type="protein sequence ID" value="MDQ0426853.1"/>
    <property type="molecule type" value="Genomic_DNA"/>
</dbReference>
<dbReference type="InterPro" id="IPR045861">
    <property type="entry name" value="CorA_cytoplasmic_dom"/>
</dbReference>
<protein>
    <submittedName>
        <fullName evidence="10">Magnesium transporter</fullName>
    </submittedName>
</protein>
<dbReference type="SUPFAM" id="SSF144083">
    <property type="entry name" value="Magnesium transport protein CorA, transmembrane region"/>
    <property type="match status" value="1"/>
</dbReference>
<dbReference type="InterPro" id="IPR002523">
    <property type="entry name" value="MgTranspt_CorA/ZnTranspt_ZntB"/>
</dbReference>
<evidence type="ECO:0000256" key="5">
    <source>
        <dbReference type="ARBA" id="ARBA00022692"/>
    </source>
</evidence>
<keyword evidence="4" id="KW-1003">Cell membrane</keyword>
<accession>A0ABU0GNG4</accession>
<evidence type="ECO:0000256" key="7">
    <source>
        <dbReference type="ARBA" id="ARBA00023136"/>
    </source>
</evidence>
<evidence type="ECO:0000313" key="10">
    <source>
        <dbReference type="EMBL" id="MDQ0426853.1"/>
    </source>
</evidence>
<dbReference type="Gene3D" id="1.20.58.340">
    <property type="entry name" value="Magnesium transport protein CorA, transmembrane region"/>
    <property type="match status" value="2"/>
</dbReference>
<comment type="caution">
    <text evidence="10">The sequence shown here is derived from an EMBL/GenBank/DDBJ whole genome shotgun (WGS) entry which is preliminary data.</text>
</comment>
<evidence type="ECO:0000256" key="6">
    <source>
        <dbReference type="ARBA" id="ARBA00022989"/>
    </source>
</evidence>
<keyword evidence="3" id="KW-0813">Transport</keyword>
<name>A0ABU0GNG4_9CELL</name>
<feature type="transmembrane region" description="Helical" evidence="9">
    <location>
        <begin position="330"/>
        <end position="350"/>
    </location>
</feature>
<evidence type="ECO:0000256" key="9">
    <source>
        <dbReference type="SAM" id="Phobius"/>
    </source>
</evidence>
<feature type="transmembrane region" description="Helical" evidence="9">
    <location>
        <begin position="299"/>
        <end position="318"/>
    </location>
</feature>
<evidence type="ECO:0000256" key="3">
    <source>
        <dbReference type="ARBA" id="ARBA00022448"/>
    </source>
</evidence>
<evidence type="ECO:0000313" key="11">
    <source>
        <dbReference type="Proteomes" id="UP001240250"/>
    </source>
</evidence>
<sequence>MMEQGAARGVDDEADDGTPRAAPTRPVRVRGRAWVERTGTWLRVEPDGDGMLDLAALPTDVRTTWVVTDDEAGLLTATRALAPDDRTVHLLGRHLHREGRPRAKVVRGHDDAIVLTAPTVSFVDRTADVHTGWITGVVHPGLVLMTEQGDAGVLAAAAERLEDDLPDPDDCEHAVLATVLLTLTQAAGDVEAEIGDAVARVERTVFSQHAHRDVLADLYDLKREIAEARRALGPVATALPELVGAAEAHARRPEWLRRVEAAVDRIDRHLDAHDALLGDMLAVHLAQVSVQQNEDMRKISAWAAMITVPTLVAGIYGMNFRHMPELGWTFGYPLVLLAMAGACVALWRAFRRSGWL</sequence>
<dbReference type="InterPro" id="IPR045863">
    <property type="entry name" value="CorA_TM1_TM2"/>
</dbReference>
<proteinExistence type="inferred from homology"/>